<dbReference type="InterPro" id="IPR050763">
    <property type="entry name" value="ABC_transporter_ATP-binding"/>
</dbReference>
<dbReference type="SMART" id="SM00382">
    <property type="entry name" value="AAA"/>
    <property type="match status" value="1"/>
</dbReference>
<evidence type="ECO:0000256" key="1">
    <source>
        <dbReference type="ARBA" id="ARBA00005417"/>
    </source>
</evidence>
<dbReference type="InterPro" id="IPR003439">
    <property type="entry name" value="ABC_transporter-like_ATP-bd"/>
</dbReference>
<organism evidence="6">
    <name type="scientific">metagenome</name>
    <dbReference type="NCBI Taxonomy" id="256318"/>
    <lineage>
        <taxon>unclassified sequences</taxon>
        <taxon>metagenomes</taxon>
    </lineage>
</organism>
<dbReference type="Gene3D" id="3.40.50.300">
    <property type="entry name" value="P-loop containing nucleotide triphosphate hydrolases"/>
    <property type="match status" value="1"/>
</dbReference>
<dbReference type="GO" id="GO:0016887">
    <property type="term" value="F:ATP hydrolysis activity"/>
    <property type="evidence" value="ECO:0007669"/>
    <property type="project" value="InterPro"/>
</dbReference>
<keyword evidence="3" id="KW-0547">Nucleotide-binding</keyword>
<sequence length="255" mass="27422">MTGLTDPASAAPAILPLGLEGLVFAAGGKTLIKGITATLSAGSRSIVLGPNGAGKTLLLRLCHGLILPTGGRIVWKGAAGADPALRQAMVFQRPVMLRRSVAANVDYALRLRDLARADRQQRIEDVLTATGLRRFATQPARLLSVGEQQKLALARAWALRPDVLFLDEPTASLDPAATRAVEEIILRIDAGGTKIIMSTHDLAQARRLANEVLFLHRGRLCEQTPAPVFFTAPRTAEAGYFLEGKLFPQLRRINP</sequence>
<reference evidence="6" key="1">
    <citation type="submission" date="2018-07" db="EMBL/GenBank/DDBJ databases">
        <authorList>
            <person name="Quirk P.G."/>
            <person name="Krulwich T.A."/>
        </authorList>
    </citation>
    <scope>NUCLEOTIDE SEQUENCE</scope>
</reference>
<dbReference type="InterPro" id="IPR017871">
    <property type="entry name" value="ABC_transporter-like_CS"/>
</dbReference>
<feature type="domain" description="ABC transporter" evidence="5">
    <location>
        <begin position="17"/>
        <end position="242"/>
    </location>
</feature>
<dbReference type="Pfam" id="PF00005">
    <property type="entry name" value="ABC_tran"/>
    <property type="match status" value="1"/>
</dbReference>
<dbReference type="PROSITE" id="PS00211">
    <property type="entry name" value="ABC_TRANSPORTER_1"/>
    <property type="match status" value="1"/>
</dbReference>
<proteinExistence type="inferred from homology"/>
<evidence type="ECO:0000313" key="6">
    <source>
        <dbReference type="EMBL" id="SUS08106.1"/>
    </source>
</evidence>
<dbReference type="PANTHER" id="PTHR42711">
    <property type="entry name" value="ABC TRANSPORTER ATP-BINDING PROTEIN"/>
    <property type="match status" value="1"/>
</dbReference>
<evidence type="ECO:0000256" key="4">
    <source>
        <dbReference type="ARBA" id="ARBA00022840"/>
    </source>
</evidence>
<evidence type="ECO:0000259" key="5">
    <source>
        <dbReference type="PROSITE" id="PS50893"/>
    </source>
</evidence>
<dbReference type="GO" id="GO:0005524">
    <property type="term" value="F:ATP binding"/>
    <property type="evidence" value="ECO:0007669"/>
    <property type="project" value="UniProtKB-KW"/>
</dbReference>
<gene>
    <name evidence="6" type="ORF">DF3PB_580013</name>
</gene>
<dbReference type="PROSITE" id="PS50893">
    <property type="entry name" value="ABC_TRANSPORTER_2"/>
    <property type="match status" value="1"/>
</dbReference>
<evidence type="ECO:0000256" key="2">
    <source>
        <dbReference type="ARBA" id="ARBA00022448"/>
    </source>
</evidence>
<keyword evidence="2" id="KW-0813">Transport</keyword>
<dbReference type="InterPro" id="IPR027417">
    <property type="entry name" value="P-loop_NTPase"/>
</dbReference>
<name>A0A380TII1_9ZZZZ</name>
<keyword evidence="4 6" id="KW-0067">ATP-binding</keyword>
<dbReference type="InterPro" id="IPR003593">
    <property type="entry name" value="AAA+_ATPase"/>
</dbReference>
<dbReference type="EMBL" id="UIDG01000534">
    <property type="protein sequence ID" value="SUS08106.1"/>
    <property type="molecule type" value="Genomic_DNA"/>
</dbReference>
<comment type="similarity">
    <text evidence="1">Belongs to the ABC transporter superfamily.</text>
</comment>
<dbReference type="PANTHER" id="PTHR42711:SF5">
    <property type="entry name" value="ABC TRANSPORTER ATP-BINDING PROTEIN NATA"/>
    <property type="match status" value="1"/>
</dbReference>
<dbReference type="SUPFAM" id="SSF52540">
    <property type="entry name" value="P-loop containing nucleoside triphosphate hydrolases"/>
    <property type="match status" value="1"/>
</dbReference>
<protein>
    <submittedName>
        <fullName evidence="6">ABC transporter ATP-binding protein</fullName>
    </submittedName>
</protein>
<dbReference type="AlphaFoldDB" id="A0A380TII1"/>
<accession>A0A380TII1</accession>
<evidence type="ECO:0000256" key="3">
    <source>
        <dbReference type="ARBA" id="ARBA00022741"/>
    </source>
</evidence>